<evidence type="ECO:0000256" key="2">
    <source>
        <dbReference type="ARBA" id="ARBA00022516"/>
    </source>
</evidence>
<proteinExistence type="predicted"/>
<evidence type="ECO:0000259" key="7">
    <source>
        <dbReference type="SMART" id="SM00563"/>
    </source>
</evidence>
<dbReference type="RefSeq" id="WP_091991593.1">
    <property type="nucleotide sequence ID" value="NZ_FOYV01000002.1"/>
</dbReference>
<dbReference type="OrthoDB" id="9806880at2"/>
<accession>A0A1I6HNJ9</accession>
<evidence type="ECO:0000256" key="3">
    <source>
        <dbReference type="ARBA" id="ARBA00022679"/>
    </source>
</evidence>
<feature type="compositionally biased region" description="Polar residues" evidence="6">
    <location>
        <begin position="280"/>
        <end position="290"/>
    </location>
</feature>
<dbReference type="EMBL" id="FOYV01000002">
    <property type="protein sequence ID" value="SFR55968.1"/>
    <property type="molecule type" value="Genomic_DNA"/>
</dbReference>
<evidence type="ECO:0000256" key="1">
    <source>
        <dbReference type="ARBA" id="ARBA00005189"/>
    </source>
</evidence>
<dbReference type="Proteomes" id="UP000199290">
    <property type="component" value="Unassembled WGS sequence"/>
</dbReference>
<protein>
    <submittedName>
        <fullName evidence="8">Lyso-ornithine lipid acyltransferase</fullName>
    </submittedName>
</protein>
<dbReference type="SMART" id="SM00563">
    <property type="entry name" value="PlsC"/>
    <property type="match status" value="1"/>
</dbReference>
<dbReference type="InterPro" id="IPR002123">
    <property type="entry name" value="Plipid/glycerol_acylTrfase"/>
</dbReference>
<feature type="domain" description="Phospholipid/glycerol acyltransferase" evidence="7">
    <location>
        <begin position="70"/>
        <end position="181"/>
    </location>
</feature>
<evidence type="ECO:0000313" key="8">
    <source>
        <dbReference type="EMBL" id="SFR55968.1"/>
    </source>
</evidence>
<evidence type="ECO:0000256" key="5">
    <source>
        <dbReference type="ARBA" id="ARBA00023315"/>
    </source>
</evidence>
<sequence length="290" mass="31938">MSWLRLVFRLTAFVLFLAATSGLAIALWIIDLVRTTPINRTPWANSCFRWACRCLGLEIHQHGTPSDTTVLFVSNHISWSDIPVLGSLAPIRFLSKAEVGRWPLIGWLARQAGTLFIKRGGGQARKVRERIADNLRTGESVLVFPEGTTSEGLAVLPFHGLLLAAAPESDTPVQPVTIAYRRAGRPDHLAPFIGQDEFHRHLLRLLRQPAARVDVIFHPPISFHGPSPVGPNTGALAEHVRETVSEGLARIHEGKLDQENTDTFRTEADPGQSRRRSLPAGQQSPDQSTG</sequence>
<evidence type="ECO:0000256" key="4">
    <source>
        <dbReference type="ARBA" id="ARBA00023098"/>
    </source>
</evidence>
<dbReference type="CDD" id="cd07989">
    <property type="entry name" value="LPLAT_AGPAT-like"/>
    <property type="match status" value="1"/>
</dbReference>
<organism evidence="8 9">
    <name type="scientific">Marinobacter gudaonensis</name>
    <dbReference type="NCBI Taxonomy" id="375760"/>
    <lineage>
        <taxon>Bacteria</taxon>
        <taxon>Pseudomonadati</taxon>
        <taxon>Pseudomonadota</taxon>
        <taxon>Gammaproteobacteria</taxon>
        <taxon>Pseudomonadales</taxon>
        <taxon>Marinobacteraceae</taxon>
        <taxon>Marinobacter</taxon>
    </lineage>
</organism>
<dbReference type="PANTHER" id="PTHR10434:SF64">
    <property type="entry name" value="1-ACYL-SN-GLYCEROL-3-PHOSPHATE ACYLTRANSFERASE-RELATED"/>
    <property type="match status" value="1"/>
</dbReference>
<keyword evidence="3 8" id="KW-0808">Transferase</keyword>
<dbReference type="GO" id="GO:0006654">
    <property type="term" value="P:phosphatidic acid biosynthetic process"/>
    <property type="evidence" value="ECO:0007669"/>
    <property type="project" value="TreeGrafter"/>
</dbReference>
<keyword evidence="5 8" id="KW-0012">Acyltransferase</keyword>
<keyword evidence="9" id="KW-1185">Reference proteome</keyword>
<feature type="region of interest" description="Disordered" evidence="6">
    <location>
        <begin position="252"/>
        <end position="290"/>
    </location>
</feature>
<feature type="compositionally biased region" description="Basic and acidic residues" evidence="6">
    <location>
        <begin position="252"/>
        <end position="268"/>
    </location>
</feature>
<dbReference type="Pfam" id="PF01553">
    <property type="entry name" value="Acyltransferase"/>
    <property type="match status" value="1"/>
</dbReference>
<gene>
    <name evidence="8" type="ORF">SAMN04488073_2820</name>
</gene>
<dbReference type="SUPFAM" id="SSF69593">
    <property type="entry name" value="Glycerol-3-phosphate (1)-acyltransferase"/>
    <property type="match status" value="1"/>
</dbReference>
<dbReference type="STRING" id="375760.SAMN04488073_2820"/>
<evidence type="ECO:0000256" key="6">
    <source>
        <dbReference type="SAM" id="MobiDB-lite"/>
    </source>
</evidence>
<name>A0A1I6HNJ9_9GAMM</name>
<comment type="pathway">
    <text evidence="1">Lipid metabolism.</text>
</comment>
<keyword evidence="4" id="KW-0443">Lipid metabolism</keyword>
<dbReference type="GO" id="GO:0003841">
    <property type="term" value="F:1-acylglycerol-3-phosphate O-acyltransferase activity"/>
    <property type="evidence" value="ECO:0007669"/>
    <property type="project" value="TreeGrafter"/>
</dbReference>
<evidence type="ECO:0000313" key="9">
    <source>
        <dbReference type="Proteomes" id="UP000199290"/>
    </source>
</evidence>
<dbReference type="PANTHER" id="PTHR10434">
    <property type="entry name" value="1-ACYL-SN-GLYCEROL-3-PHOSPHATE ACYLTRANSFERASE"/>
    <property type="match status" value="1"/>
</dbReference>
<keyword evidence="2" id="KW-0444">Lipid biosynthesis</keyword>
<dbReference type="AlphaFoldDB" id="A0A1I6HNJ9"/>
<reference evidence="9" key="1">
    <citation type="submission" date="2016-10" db="EMBL/GenBank/DDBJ databases">
        <authorList>
            <person name="Varghese N."/>
            <person name="Submissions S."/>
        </authorList>
    </citation>
    <scope>NUCLEOTIDE SEQUENCE [LARGE SCALE GENOMIC DNA]</scope>
    <source>
        <strain evidence="9">CGMCC 1.6294</strain>
    </source>
</reference>